<sequence>MTRQDYICYSPRDGLYSPASLVDIRRDNPERFEYCWKGTGNFGEFRFSRTEIRPGFDVWTSDCLFYDNARFSLADHPSAFSFGFCLSGNTMATYDTKRDPIEFSSRKQGIFYYPRSKGTDCMSNMSMDGCGMNWKNPGGRCPC</sequence>
<dbReference type="AlphaFoldDB" id="A0A5K7ZZ37"/>
<evidence type="ECO:0000313" key="1">
    <source>
        <dbReference type="EMBL" id="BBO85426.1"/>
    </source>
</evidence>
<reference evidence="1 2" key="1">
    <citation type="submission" date="2019-11" db="EMBL/GenBank/DDBJ databases">
        <title>Comparative genomics of hydrocarbon-degrading Desulfosarcina strains.</title>
        <authorList>
            <person name="Watanabe M."/>
            <person name="Kojima H."/>
            <person name="Fukui M."/>
        </authorList>
    </citation>
    <scope>NUCLEOTIDE SEQUENCE [LARGE SCALE GENOMIC DNA]</scope>
    <source>
        <strain evidence="1 2">28bB2T</strain>
    </source>
</reference>
<proteinExistence type="predicted"/>
<gene>
    <name evidence="1" type="ORF">DSCO28_59920</name>
</gene>
<name>A0A5K7ZZ37_9BACT</name>
<evidence type="ECO:0000313" key="2">
    <source>
        <dbReference type="Proteomes" id="UP000425960"/>
    </source>
</evidence>
<dbReference type="EMBL" id="AP021876">
    <property type="protein sequence ID" value="BBO85426.1"/>
    <property type="molecule type" value="Genomic_DNA"/>
</dbReference>
<dbReference type="KEGG" id="dov:DSCO28_59920"/>
<dbReference type="Proteomes" id="UP000425960">
    <property type="component" value="Chromosome"/>
</dbReference>
<accession>A0A5K7ZZ37</accession>
<protein>
    <submittedName>
        <fullName evidence="1">Uncharacterized protein</fullName>
    </submittedName>
</protein>
<dbReference type="RefSeq" id="WP_155325039.1">
    <property type="nucleotide sequence ID" value="NZ_AP021876.1"/>
</dbReference>
<organism evidence="1 2">
    <name type="scientific">Desulfosarcina ovata subsp. sediminis</name>
    <dbReference type="NCBI Taxonomy" id="885957"/>
    <lineage>
        <taxon>Bacteria</taxon>
        <taxon>Pseudomonadati</taxon>
        <taxon>Thermodesulfobacteriota</taxon>
        <taxon>Desulfobacteria</taxon>
        <taxon>Desulfobacterales</taxon>
        <taxon>Desulfosarcinaceae</taxon>
        <taxon>Desulfosarcina</taxon>
    </lineage>
</organism>